<dbReference type="STRING" id="1227499.C493_15358"/>
<dbReference type="UniPathway" id="UPA00047">
    <property type="reaction ID" value="UER00054"/>
</dbReference>
<accession>L9WX52</accession>
<dbReference type="GO" id="GO:0003941">
    <property type="term" value="F:L-serine ammonia-lyase activity"/>
    <property type="evidence" value="ECO:0007669"/>
    <property type="project" value="TreeGrafter"/>
</dbReference>
<keyword evidence="10" id="KW-1185">Reference proteome</keyword>
<dbReference type="RefSeq" id="WP_007260337.1">
    <property type="nucleotide sequence ID" value="NZ_AOHZ01000072.1"/>
</dbReference>
<organism evidence="9 10">
    <name type="scientific">Natronolimnohabitans innermongolicus JCM 12255</name>
    <dbReference type="NCBI Taxonomy" id="1227499"/>
    <lineage>
        <taxon>Archaea</taxon>
        <taxon>Methanobacteriati</taxon>
        <taxon>Methanobacteriota</taxon>
        <taxon>Stenosarchaea group</taxon>
        <taxon>Halobacteria</taxon>
        <taxon>Halobacteriales</taxon>
        <taxon>Natrialbaceae</taxon>
        <taxon>Natronolimnohabitans</taxon>
    </lineage>
</organism>
<dbReference type="InterPro" id="IPR036052">
    <property type="entry name" value="TrpB-like_PALP_sf"/>
</dbReference>
<dbReference type="eggNOG" id="arCOG01431">
    <property type="taxonomic scope" value="Archaea"/>
</dbReference>
<dbReference type="PATRIC" id="fig|1227499.3.peg.3149"/>
<evidence type="ECO:0000256" key="4">
    <source>
        <dbReference type="ARBA" id="ARBA00012096"/>
    </source>
</evidence>
<evidence type="ECO:0000256" key="7">
    <source>
        <dbReference type="ARBA" id="ARBA00023239"/>
    </source>
</evidence>
<protein>
    <recommendedName>
        <fullName evidence="4">threonine ammonia-lyase</fullName>
        <ecNumber evidence="4">4.3.1.19</ecNumber>
    </recommendedName>
</protein>
<dbReference type="InterPro" id="IPR045865">
    <property type="entry name" value="ACT-like_dom_sf"/>
</dbReference>
<gene>
    <name evidence="9" type="ORF">C493_15358</name>
</gene>
<dbReference type="Proteomes" id="UP000011602">
    <property type="component" value="Unassembled WGS sequence"/>
</dbReference>
<dbReference type="FunFam" id="3.40.50.1100:FF:000007">
    <property type="entry name" value="L-threonine dehydratase catabolic TdcB"/>
    <property type="match status" value="1"/>
</dbReference>
<evidence type="ECO:0000313" key="9">
    <source>
        <dbReference type="EMBL" id="ELY52938.1"/>
    </source>
</evidence>
<dbReference type="GO" id="GO:0009097">
    <property type="term" value="P:isoleucine biosynthetic process"/>
    <property type="evidence" value="ECO:0007669"/>
    <property type="project" value="UniProtKB-UniPathway"/>
</dbReference>
<dbReference type="PANTHER" id="PTHR48078:SF6">
    <property type="entry name" value="L-THREONINE DEHYDRATASE CATABOLIC TDCB"/>
    <property type="match status" value="1"/>
</dbReference>
<name>L9WX52_9EURY</name>
<dbReference type="InterPro" id="IPR002912">
    <property type="entry name" value="ACT_dom"/>
</dbReference>
<dbReference type="OrthoDB" id="9915at2157"/>
<dbReference type="GO" id="GO:0004794">
    <property type="term" value="F:threonine deaminase activity"/>
    <property type="evidence" value="ECO:0007669"/>
    <property type="project" value="UniProtKB-EC"/>
</dbReference>
<evidence type="ECO:0000256" key="3">
    <source>
        <dbReference type="ARBA" id="ARBA00010869"/>
    </source>
</evidence>
<comment type="pathway">
    <text evidence="2">Amino-acid biosynthesis; L-isoleucine biosynthesis; 2-oxobutanoate from L-threonine: step 1/1.</text>
</comment>
<dbReference type="GO" id="GO:0006567">
    <property type="term" value="P:L-threonine catabolic process"/>
    <property type="evidence" value="ECO:0007669"/>
    <property type="project" value="InterPro"/>
</dbReference>
<dbReference type="InterPro" id="IPR050147">
    <property type="entry name" value="Ser/Thr_Dehydratase"/>
</dbReference>
<dbReference type="SUPFAM" id="SSF53686">
    <property type="entry name" value="Tryptophan synthase beta subunit-like PLP-dependent enzymes"/>
    <property type="match status" value="1"/>
</dbReference>
<evidence type="ECO:0000259" key="8">
    <source>
        <dbReference type="PROSITE" id="PS51671"/>
    </source>
</evidence>
<evidence type="ECO:0000256" key="2">
    <source>
        <dbReference type="ARBA" id="ARBA00004810"/>
    </source>
</evidence>
<dbReference type="InterPro" id="IPR044561">
    <property type="entry name" value="ACT_ThrD-II-like"/>
</dbReference>
<dbReference type="Pfam" id="PF00291">
    <property type="entry name" value="PALP"/>
    <property type="match status" value="1"/>
</dbReference>
<keyword evidence="5" id="KW-0412">Isoleucine biosynthesis</keyword>
<dbReference type="FunFam" id="3.40.50.1100:FF:000005">
    <property type="entry name" value="Threonine dehydratase catabolic"/>
    <property type="match status" value="1"/>
</dbReference>
<sequence length="403" mass="43642">MLELSDIVAAHERVRATSRHTPLEASHTYSSMTGADVRLKLENFQRTGAFKIRGATNRIATLSDEQKDAGVVTASAGNHAQGVALAATRSGVDSKIVMPKHAPISKVKATRNYGAEVVLEGRDYDEAAEHAHELERDEDRTYVHAFDDEYVMAGQGTIGLEILDDCPDVETVVVPIGGGGLISGIATAVKEQKPDTRVIGVQAEGASSAAESLSKGERISIDEVDTIADGIATRSIGEETFPYIQEYVDEVVTVSDREIAVALVYLLERSKTLVEGAGAVPLAAVLFEAFDYDEDEVIVPALCGGNIDLNTLSNVIIRGLVEIGRYLKIRTVLKDRPGALEDLLDVFTAHQANIYAIHHDRTSREVEMSDTEVEIDIEMRGPDHVDAFLTDLREAGYEVDVLA</sequence>
<evidence type="ECO:0000313" key="10">
    <source>
        <dbReference type="Proteomes" id="UP000011602"/>
    </source>
</evidence>
<evidence type="ECO:0000256" key="1">
    <source>
        <dbReference type="ARBA" id="ARBA00001933"/>
    </source>
</evidence>
<comment type="cofactor">
    <cofactor evidence="1">
        <name>pyridoxal 5'-phosphate</name>
        <dbReference type="ChEBI" id="CHEBI:597326"/>
    </cofactor>
</comment>
<dbReference type="SUPFAM" id="SSF55021">
    <property type="entry name" value="ACT-like"/>
    <property type="match status" value="1"/>
</dbReference>
<evidence type="ECO:0000256" key="5">
    <source>
        <dbReference type="ARBA" id="ARBA00022624"/>
    </source>
</evidence>
<keyword evidence="5" id="KW-0100">Branched-chain amino acid biosynthesis</keyword>
<feature type="domain" description="ACT" evidence="8">
    <location>
        <begin position="328"/>
        <end position="403"/>
    </location>
</feature>
<dbReference type="EC" id="4.3.1.19" evidence="4"/>
<dbReference type="InterPro" id="IPR000634">
    <property type="entry name" value="Ser/Thr_deHydtase_PyrdxlP-BS"/>
</dbReference>
<dbReference type="InterPro" id="IPR001926">
    <property type="entry name" value="TrpB-like_PALP"/>
</dbReference>
<keyword evidence="6" id="KW-0663">Pyridoxal phosphate</keyword>
<keyword evidence="5" id="KW-0028">Amino-acid biosynthesis</keyword>
<comment type="similarity">
    <text evidence="3">Belongs to the serine/threonine dehydratase family.</text>
</comment>
<comment type="caution">
    <text evidence="9">The sequence shown here is derived from an EMBL/GenBank/DDBJ whole genome shotgun (WGS) entry which is preliminary data.</text>
</comment>
<dbReference type="EMBL" id="AOHZ01000072">
    <property type="protein sequence ID" value="ELY52938.1"/>
    <property type="molecule type" value="Genomic_DNA"/>
</dbReference>
<dbReference type="CDD" id="cd01562">
    <property type="entry name" value="Thr-dehyd"/>
    <property type="match status" value="1"/>
</dbReference>
<evidence type="ECO:0000256" key="6">
    <source>
        <dbReference type="ARBA" id="ARBA00022898"/>
    </source>
</evidence>
<keyword evidence="7" id="KW-0456">Lyase</keyword>
<reference evidence="9 10" key="1">
    <citation type="journal article" date="2014" name="PLoS Genet.">
        <title>Phylogenetically driven sequencing of extremely halophilic archaea reveals strategies for static and dynamic osmo-response.</title>
        <authorList>
            <person name="Becker E.A."/>
            <person name="Seitzer P.M."/>
            <person name="Tritt A."/>
            <person name="Larsen D."/>
            <person name="Krusor M."/>
            <person name="Yao A.I."/>
            <person name="Wu D."/>
            <person name="Madern D."/>
            <person name="Eisen J.A."/>
            <person name="Darling A.E."/>
            <person name="Facciotti M.T."/>
        </authorList>
    </citation>
    <scope>NUCLEOTIDE SEQUENCE [LARGE SCALE GENOMIC DNA]</scope>
    <source>
        <strain evidence="9 10">JCM 12255</strain>
    </source>
</reference>
<dbReference type="CDD" id="cd04886">
    <property type="entry name" value="ACT_ThrD-II-like"/>
    <property type="match status" value="1"/>
</dbReference>
<dbReference type="AlphaFoldDB" id="L9WX52"/>
<proteinExistence type="inferred from homology"/>
<dbReference type="PANTHER" id="PTHR48078">
    <property type="entry name" value="THREONINE DEHYDRATASE, MITOCHONDRIAL-RELATED"/>
    <property type="match status" value="1"/>
</dbReference>
<dbReference type="GO" id="GO:0006565">
    <property type="term" value="P:L-serine catabolic process"/>
    <property type="evidence" value="ECO:0007669"/>
    <property type="project" value="TreeGrafter"/>
</dbReference>
<dbReference type="PROSITE" id="PS00165">
    <property type="entry name" value="DEHYDRATASE_SER_THR"/>
    <property type="match status" value="1"/>
</dbReference>
<dbReference type="InterPro" id="IPR005789">
    <property type="entry name" value="Thr_deHydtase_catblc"/>
</dbReference>
<dbReference type="PROSITE" id="PS51671">
    <property type="entry name" value="ACT"/>
    <property type="match status" value="1"/>
</dbReference>
<dbReference type="GO" id="GO:0030170">
    <property type="term" value="F:pyridoxal phosphate binding"/>
    <property type="evidence" value="ECO:0007669"/>
    <property type="project" value="InterPro"/>
</dbReference>
<dbReference type="NCBIfam" id="TIGR01127">
    <property type="entry name" value="ilvA_1Cterm"/>
    <property type="match status" value="1"/>
</dbReference>
<dbReference type="Gene3D" id="3.40.50.1100">
    <property type="match status" value="2"/>
</dbReference>